<keyword evidence="2" id="KW-1185">Reference proteome</keyword>
<proteinExistence type="predicted"/>
<sequence length="298" mass="33684">MPFPEILDAKPKVIFFTDFDGTITQQDTNDYITDEHGMGLKKRKVINDNILDGHDSFRDGFQKMIDSWKLSLTETIHILEQNITLDPYFKDFVVWARAHDVPIVVLSSGMVPVIAGLLKKLLGDDLMKDIEIIANETRLVPPGNSLDKRAAEGWNIKFHDDSSFGHDKSLAIRPYANAIAAMQDENSKPTLLYAGDGISDLSAARETDLLFAKEGRDLVTYCEREGIPFTTFKDWSSILEETKEIYEGKKSVRKIAEEGLVRHRTNSMNQPRPPPGTYHRKMSMSQQVAAEELRDAPE</sequence>
<evidence type="ECO:0000313" key="2">
    <source>
        <dbReference type="Proteomes" id="UP001172386"/>
    </source>
</evidence>
<comment type="caution">
    <text evidence="1">The sequence shown here is derived from an EMBL/GenBank/DDBJ whole genome shotgun (WGS) entry which is preliminary data.</text>
</comment>
<reference evidence="1" key="1">
    <citation type="submission" date="2022-10" db="EMBL/GenBank/DDBJ databases">
        <title>Culturing micro-colonial fungi from biological soil crusts in the Mojave desert and describing Neophaeococcomyces mojavensis, and introducing the new genera and species Taxawa tesnikishii.</title>
        <authorList>
            <person name="Kurbessoian T."/>
            <person name="Stajich J.E."/>
        </authorList>
    </citation>
    <scope>NUCLEOTIDE SEQUENCE</scope>
    <source>
        <strain evidence="1">JES_112</strain>
    </source>
</reference>
<protein>
    <submittedName>
        <fullName evidence="1">Uncharacterized protein</fullName>
    </submittedName>
</protein>
<evidence type="ECO:0000313" key="1">
    <source>
        <dbReference type="EMBL" id="KAJ9652172.1"/>
    </source>
</evidence>
<name>A0ACC2ZX37_9EURO</name>
<gene>
    <name evidence="1" type="ORF">H2198_008558</name>
</gene>
<dbReference type="EMBL" id="JAPDRQ010000212">
    <property type="protein sequence ID" value="KAJ9652172.1"/>
    <property type="molecule type" value="Genomic_DNA"/>
</dbReference>
<organism evidence="1 2">
    <name type="scientific">Neophaeococcomyces mojaviensis</name>
    <dbReference type="NCBI Taxonomy" id="3383035"/>
    <lineage>
        <taxon>Eukaryota</taxon>
        <taxon>Fungi</taxon>
        <taxon>Dikarya</taxon>
        <taxon>Ascomycota</taxon>
        <taxon>Pezizomycotina</taxon>
        <taxon>Eurotiomycetes</taxon>
        <taxon>Chaetothyriomycetidae</taxon>
        <taxon>Chaetothyriales</taxon>
        <taxon>Chaetothyriales incertae sedis</taxon>
        <taxon>Neophaeococcomyces</taxon>
    </lineage>
</organism>
<accession>A0ACC2ZX37</accession>
<dbReference type="Proteomes" id="UP001172386">
    <property type="component" value="Unassembled WGS sequence"/>
</dbReference>